<dbReference type="EMBL" id="CAMXCT010006795">
    <property type="protein sequence ID" value="CAI4020182.1"/>
    <property type="molecule type" value="Genomic_DNA"/>
</dbReference>
<dbReference type="CDD" id="cd00200">
    <property type="entry name" value="WD40"/>
    <property type="match status" value="1"/>
</dbReference>
<gene>
    <name evidence="7" type="ORF">C1SCF055_LOCUS44623</name>
</gene>
<dbReference type="AlphaFoldDB" id="A0A9P1M4T5"/>
<dbReference type="Gene3D" id="2.130.10.10">
    <property type="entry name" value="YVTN repeat-like/Quinoprotein amine dehydrogenase"/>
    <property type="match status" value="2"/>
</dbReference>
<evidence type="ECO:0000313" key="9">
    <source>
        <dbReference type="EMBL" id="CAL4807494.1"/>
    </source>
</evidence>
<keyword evidence="10" id="KW-1185">Reference proteome</keyword>
<dbReference type="InterPro" id="IPR020472">
    <property type="entry name" value="WD40_PAC1"/>
</dbReference>
<dbReference type="GO" id="GO:0080120">
    <property type="term" value="P:CAAX-box protein maturation"/>
    <property type="evidence" value="ECO:0007669"/>
    <property type="project" value="UniProtKB-ARBA"/>
</dbReference>
<dbReference type="SMART" id="SM00320">
    <property type="entry name" value="WD40"/>
    <property type="match status" value="7"/>
</dbReference>
<feature type="repeat" description="WD" evidence="3">
    <location>
        <begin position="572"/>
        <end position="613"/>
    </location>
</feature>
<dbReference type="GO" id="GO:0004175">
    <property type="term" value="F:endopeptidase activity"/>
    <property type="evidence" value="ECO:0007669"/>
    <property type="project" value="UniProtKB-ARBA"/>
</dbReference>
<dbReference type="PANTHER" id="PTHR19848">
    <property type="entry name" value="WD40 REPEAT PROTEIN"/>
    <property type="match status" value="1"/>
</dbReference>
<feature type="repeat" description="WD" evidence="3">
    <location>
        <begin position="615"/>
        <end position="656"/>
    </location>
</feature>
<feature type="repeat" description="WD" evidence="3">
    <location>
        <begin position="699"/>
        <end position="734"/>
    </location>
</feature>
<dbReference type="PROSITE" id="PS50082">
    <property type="entry name" value="WD_REPEATS_2"/>
    <property type="match status" value="7"/>
</dbReference>
<feature type="transmembrane region" description="Helical" evidence="5">
    <location>
        <begin position="220"/>
        <end position="242"/>
    </location>
</feature>
<dbReference type="InterPro" id="IPR003675">
    <property type="entry name" value="Rce1/LyrA-like_dom"/>
</dbReference>
<evidence type="ECO:0000313" key="7">
    <source>
        <dbReference type="EMBL" id="CAI4020182.1"/>
    </source>
</evidence>
<feature type="region of interest" description="Disordered" evidence="4">
    <location>
        <begin position="379"/>
        <end position="436"/>
    </location>
</feature>
<dbReference type="PROSITE" id="PS50294">
    <property type="entry name" value="WD_REPEATS_REGION"/>
    <property type="match status" value="5"/>
</dbReference>
<dbReference type="InterPro" id="IPR015943">
    <property type="entry name" value="WD40/YVTN_repeat-like_dom_sf"/>
</dbReference>
<feature type="transmembrane region" description="Helical" evidence="5">
    <location>
        <begin position="353"/>
        <end position="370"/>
    </location>
</feature>
<dbReference type="EMBL" id="CAMXCT020006795">
    <property type="protein sequence ID" value="CAL1173557.1"/>
    <property type="molecule type" value="Genomic_DNA"/>
</dbReference>
<dbReference type="GO" id="GO:0016301">
    <property type="term" value="F:kinase activity"/>
    <property type="evidence" value="ECO:0007669"/>
    <property type="project" value="UniProtKB-KW"/>
</dbReference>
<accession>A0A9P1M4T5</accession>
<evidence type="ECO:0000313" key="8">
    <source>
        <dbReference type="EMBL" id="CAL1173557.1"/>
    </source>
</evidence>
<feature type="compositionally biased region" description="Polar residues" evidence="4">
    <location>
        <begin position="393"/>
        <end position="436"/>
    </location>
</feature>
<evidence type="ECO:0000256" key="3">
    <source>
        <dbReference type="PROSITE-ProRule" id="PRU00221"/>
    </source>
</evidence>
<organism evidence="7">
    <name type="scientific">Cladocopium goreaui</name>
    <dbReference type="NCBI Taxonomy" id="2562237"/>
    <lineage>
        <taxon>Eukaryota</taxon>
        <taxon>Sar</taxon>
        <taxon>Alveolata</taxon>
        <taxon>Dinophyceae</taxon>
        <taxon>Suessiales</taxon>
        <taxon>Symbiodiniaceae</taxon>
        <taxon>Cladocopium</taxon>
    </lineage>
</organism>
<evidence type="ECO:0000256" key="2">
    <source>
        <dbReference type="ARBA" id="ARBA00022737"/>
    </source>
</evidence>
<proteinExistence type="predicted"/>
<name>A0A9P1M4T5_9DINO</name>
<feature type="transmembrane region" description="Helical" evidence="5">
    <location>
        <begin position="304"/>
        <end position="321"/>
    </location>
</feature>
<feature type="transmembrane region" description="Helical" evidence="5">
    <location>
        <begin position="327"/>
        <end position="346"/>
    </location>
</feature>
<dbReference type="Proteomes" id="UP001152797">
    <property type="component" value="Unassembled WGS sequence"/>
</dbReference>
<dbReference type="SUPFAM" id="SSF50978">
    <property type="entry name" value="WD40 repeat-like"/>
    <property type="match status" value="1"/>
</dbReference>
<feature type="repeat" description="WD" evidence="3">
    <location>
        <begin position="447"/>
        <end position="486"/>
    </location>
</feature>
<dbReference type="EMBL" id="CAMXCT030006795">
    <property type="protein sequence ID" value="CAL4807494.1"/>
    <property type="molecule type" value="Genomic_DNA"/>
</dbReference>
<feature type="domain" description="CAAX prenyl protease 2/Lysostaphin resistance protein A-like" evidence="6">
    <location>
        <begin position="252"/>
        <end position="360"/>
    </location>
</feature>
<dbReference type="PRINTS" id="PR00320">
    <property type="entry name" value="GPROTEINBRPT"/>
</dbReference>
<comment type="caution">
    <text evidence="7">The sequence shown here is derived from an EMBL/GenBank/DDBJ whole genome shotgun (WGS) entry which is preliminary data.</text>
</comment>
<dbReference type="OrthoDB" id="429368at2759"/>
<feature type="repeat" description="WD" evidence="3">
    <location>
        <begin position="658"/>
        <end position="690"/>
    </location>
</feature>
<dbReference type="InterPro" id="IPR019775">
    <property type="entry name" value="WD40_repeat_CS"/>
</dbReference>
<keyword evidence="9" id="KW-0808">Transferase</keyword>
<reference evidence="7" key="1">
    <citation type="submission" date="2022-10" db="EMBL/GenBank/DDBJ databases">
        <authorList>
            <person name="Chen Y."/>
            <person name="Dougan E. K."/>
            <person name="Chan C."/>
            <person name="Rhodes N."/>
            <person name="Thang M."/>
        </authorList>
    </citation>
    <scope>NUCLEOTIDE SEQUENCE</scope>
</reference>
<dbReference type="InterPro" id="IPR036322">
    <property type="entry name" value="WD40_repeat_dom_sf"/>
</dbReference>
<protein>
    <submittedName>
        <fullName evidence="9">Myosin heavy chain kinase B (MHCK-B)</fullName>
    </submittedName>
</protein>
<evidence type="ECO:0000256" key="4">
    <source>
        <dbReference type="SAM" id="MobiDB-lite"/>
    </source>
</evidence>
<dbReference type="Pfam" id="PF00400">
    <property type="entry name" value="WD40"/>
    <property type="match status" value="6"/>
</dbReference>
<feature type="transmembrane region" description="Helical" evidence="5">
    <location>
        <begin position="179"/>
        <end position="199"/>
    </location>
</feature>
<dbReference type="PANTHER" id="PTHR19848:SF8">
    <property type="entry name" value="F-BOX AND WD REPEAT DOMAIN CONTAINING 7"/>
    <property type="match status" value="1"/>
</dbReference>
<evidence type="ECO:0000256" key="5">
    <source>
        <dbReference type="SAM" id="Phobius"/>
    </source>
</evidence>
<evidence type="ECO:0000313" key="10">
    <source>
        <dbReference type="Proteomes" id="UP001152797"/>
    </source>
</evidence>
<keyword evidence="1 3" id="KW-0853">WD repeat</keyword>
<dbReference type="InterPro" id="IPR001680">
    <property type="entry name" value="WD40_rpt"/>
</dbReference>
<feature type="transmembrane region" description="Helical" evidence="5">
    <location>
        <begin position="254"/>
        <end position="272"/>
    </location>
</feature>
<evidence type="ECO:0000256" key="1">
    <source>
        <dbReference type="ARBA" id="ARBA00022574"/>
    </source>
</evidence>
<dbReference type="PROSITE" id="PS00678">
    <property type="entry name" value="WD_REPEATS_1"/>
    <property type="match status" value="3"/>
</dbReference>
<dbReference type="Pfam" id="PF02517">
    <property type="entry name" value="Rce1-like"/>
    <property type="match status" value="1"/>
</dbReference>
<sequence>MAPPSNLQEAQKKRLRVPSSLDALYSSLQVEPGHVLLTNHPRHDMMFAVESVEQISDGSTLQVHVPKKRVFISAPNVKNKAVVWYAGATASQIERSIAKAAGLGEAPIECRDGEDVDGSRKPSEVVLERGVVTGEAEKPGPESRQLVGLPDLSLWERCFEVFATLTTGVIFIAKLLNPLSLFIASCALLWIAWGVFQLFRHGGRILSSWGVRVDQPNLKHSFILPSLFSLVALGAICIGTAVQNRSIYFDNWHLWLIFALYPFYGVLQHVMLQSFLMRHLSWLVTGKDDYSVLQAFLKERNLRNFLATLGCVLVSATAFAMVHWPDIWLMAGTGMMGVPWAVEYLLHRNVLPLGLYHGFVGTLFYFWFMGRVTASSQRRVRSTGSGELRRTAASASQRLATTKTTSNTSPGRQRSPTRSQKLTGSVGGSTTPTAHQSAPEEHCLHVLAGHTGAVLCLCGVGDILFTGSQDSSIMIWDLNNLQYIGTLPGHRGFVKCLHASYAKKVLCSGSQDRTIRVWSLETFSTVKTLMGHVGGVNAVLILESLDLLISGSEDRSIRIWDLGTYEVVSCLEQSHLGGVFALEKFGSPVQVVSGARDRSLKVWDTSTWTVNKTLHPPHYDGVTSIAVAAKHGKFYSGSRDRSIKEWDMYSLTNTMHTLHVHGDWIQSLCMSPSDDILFSGSKDGVVKVWDGELQCQDVLQGHKGAVTALETVGNRLFSSSTDRAVRVWRIDQYG</sequence>
<keyword evidence="5" id="KW-1133">Transmembrane helix</keyword>
<feature type="repeat" description="WD" evidence="3">
    <location>
        <begin position="487"/>
        <end position="528"/>
    </location>
</feature>
<reference evidence="8" key="2">
    <citation type="submission" date="2024-04" db="EMBL/GenBank/DDBJ databases">
        <authorList>
            <person name="Chen Y."/>
            <person name="Shah S."/>
            <person name="Dougan E. K."/>
            <person name="Thang M."/>
            <person name="Chan C."/>
        </authorList>
    </citation>
    <scope>NUCLEOTIDE SEQUENCE [LARGE SCALE GENOMIC DNA]</scope>
</reference>
<evidence type="ECO:0000259" key="6">
    <source>
        <dbReference type="Pfam" id="PF02517"/>
    </source>
</evidence>
<keyword evidence="2" id="KW-0677">Repeat</keyword>
<keyword evidence="5" id="KW-0812">Transmembrane</keyword>
<keyword evidence="9" id="KW-0418">Kinase</keyword>
<feature type="repeat" description="WD" evidence="3">
    <location>
        <begin position="529"/>
        <end position="570"/>
    </location>
</feature>
<keyword evidence="5" id="KW-0472">Membrane</keyword>